<dbReference type="AlphaFoldDB" id="A0A841R909"/>
<evidence type="ECO:0000313" key="3">
    <source>
        <dbReference type="EMBL" id="MBB6478962.1"/>
    </source>
</evidence>
<sequence>MKNNRTNTAIFIILTLITTFAFPSGNQGSSGSSSASVKGKIAYMEGDVLLNSREANIGDTVNNSDTLETGPGAFCEVVFEDANVFRLDELTITRINWTESDIVLEQGGISAVFNKLDKLIREMRDFTVSTPTTTAGVRGTVFYARVEDPDNTYVCICNGELQMNYSDDSLNIEAQHHKAYRFTNNNGAVSWNSAPMLYHDDPQMEEVASRIDFVIPWDKSTSSY</sequence>
<feature type="domain" description="FecR protein" evidence="2">
    <location>
        <begin position="65"/>
        <end position="159"/>
    </location>
</feature>
<keyword evidence="4" id="KW-1185">Reference proteome</keyword>
<dbReference type="Gene3D" id="2.60.120.1440">
    <property type="match status" value="1"/>
</dbReference>
<keyword evidence="1" id="KW-0732">Signal</keyword>
<feature type="chain" id="PRO_5032850965" evidence="1">
    <location>
        <begin position="22"/>
        <end position="224"/>
    </location>
</feature>
<feature type="signal peptide" evidence="1">
    <location>
        <begin position="1"/>
        <end position="21"/>
    </location>
</feature>
<evidence type="ECO:0000259" key="2">
    <source>
        <dbReference type="Pfam" id="PF04773"/>
    </source>
</evidence>
<dbReference type="PANTHER" id="PTHR38731">
    <property type="entry name" value="LIPL45-RELATED LIPOPROTEIN-RELATED"/>
    <property type="match status" value="1"/>
</dbReference>
<dbReference type="EMBL" id="JACHGJ010000001">
    <property type="protein sequence ID" value="MBB6478962.1"/>
    <property type="molecule type" value="Genomic_DNA"/>
</dbReference>
<protein>
    <submittedName>
        <fullName evidence="3">Ferric-dicitrate binding protein FerR (Iron transport regulator)</fullName>
    </submittedName>
</protein>
<name>A0A841R909_9SPIO</name>
<dbReference type="RefSeq" id="WP_184743506.1">
    <property type="nucleotide sequence ID" value="NZ_JACHGJ010000001.1"/>
</dbReference>
<proteinExistence type="predicted"/>
<dbReference type="InterPro" id="IPR006860">
    <property type="entry name" value="FecR"/>
</dbReference>
<reference evidence="3 4" key="1">
    <citation type="submission" date="2020-08" db="EMBL/GenBank/DDBJ databases">
        <title>Genomic Encyclopedia of Type Strains, Phase IV (KMG-IV): sequencing the most valuable type-strain genomes for metagenomic binning, comparative biology and taxonomic classification.</title>
        <authorList>
            <person name="Goeker M."/>
        </authorList>
    </citation>
    <scope>NUCLEOTIDE SEQUENCE [LARGE SCALE GENOMIC DNA]</scope>
    <source>
        <strain evidence="3 4">DSM 2461</strain>
    </source>
</reference>
<comment type="caution">
    <text evidence="3">The sequence shown here is derived from an EMBL/GenBank/DDBJ whole genome shotgun (WGS) entry which is preliminary data.</text>
</comment>
<gene>
    <name evidence="3" type="ORF">HNR50_000595</name>
</gene>
<evidence type="ECO:0000256" key="1">
    <source>
        <dbReference type="SAM" id="SignalP"/>
    </source>
</evidence>
<evidence type="ECO:0000313" key="4">
    <source>
        <dbReference type="Proteomes" id="UP000587760"/>
    </source>
</evidence>
<dbReference type="PANTHER" id="PTHR38731:SF1">
    <property type="entry name" value="FECR PROTEIN DOMAIN-CONTAINING PROTEIN"/>
    <property type="match status" value="1"/>
</dbReference>
<dbReference type="Pfam" id="PF04773">
    <property type="entry name" value="FecR"/>
    <property type="match status" value="1"/>
</dbReference>
<dbReference type="Proteomes" id="UP000587760">
    <property type="component" value="Unassembled WGS sequence"/>
</dbReference>
<organism evidence="3 4">
    <name type="scientific">Spirochaeta isovalerica</name>
    <dbReference type="NCBI Taxonomy" id="150"/>
    <lineage>
        <taxon>Bacteria</taxon>
        <taxon>Pseudomonadati</taxon>
        <taxon>Spirochaetota</taxon>
        <taxon>Spirochaetia</taxon>
        <taxon>Spirochaetales</taxon>
        <taxon>Spirochaetaceae</taxon>
        <taxon>Spirochaeta</taxon>
    </lineage>
</organism>
<accession>A0A841R909</accession>